<dbReference type="InterPro" id="IPR008274">
    <property type="entry name" value="AldOxase/xan_DH_MoCoBD1"/>
</dbReference>
<dbReference type="InterPro" id="IPR046867">
    <property type="entry name" value="AldOxase/xan_DH_MoCoBD2"/>
</dbReference>
<reference evidence="4 5" key="1">
    <citation type="submission" date="2020-03" db="EMBL/GenBank/DDBJ databases">
        <title>Whole genome shotgun sequence of Phytohabitans flavus NBRC 107702.</title>
        <authorList>
            <person name="Komaki H."/>
            <person name="Tamura T."/>
        </authorList>
    </citation>
    <scope>NUCLEOTIDE SEQUENCE [LARGE SCALE GENOMIC DNA]</scope>
    <source>
        <strain evidence="4 5">NBRC 107702</strain>
    </source>
</reference>
<evidence type="ECO:0000313" key="5">
    <source>
        <dbReference type="Proteomes" id="UP000502508"/>
    </source>
</evidence>
<dbReference type="Pfam" id="PF20256">
    <property type="entry name" value="MoCoBD_2"/>
    <property type="match status" value="1"/>
</dbReference>
<protein>
    <submittedName>
        <fullName evidence="4">Carbon-monoxide dehydrogenase large subunit</fullName>
    </submittedName>
</protein>
<dbReference type="InterPro" id="IPR037165">
    <property type="entry name" value="AldOxase/xan_DH_Mopterin-bd_sf"/>
</dbReference>
<dbReference type="SUPFAM" id="SSF56003">
    <property type="entry name" value="Molybdenum cofactor-binding domain"/>
    <property type="match status" value="1"/>
</dbReference>
<dbReference type="KEGG" id="pfla:Pflav_009390"/>
<keyword evidence="1" id="KW-0500">Molybdenum</keyword>
<dbReference type="EMBL" id="AP022870">
    <property type="protein sequence ID" value="BCB74529.1"/>
    <property type="molecule type" value="Genomic_DNA"/>
</dbReference>
<evidence type="ECO:0000259" key="2">
    <source>
        <dbReference type="Pfam" id="PF02738"/>
    </source>
</evidence>
<evidence type="ECO:0000313" key="4">
    <source>
        <dbReference type="EMBL" id="BCB74529.1"/>
    </source>
</evidence>
<gene>
    <name evidence="4" type="ORF">Pflav_009390</name>
</gene>
<accession>A0A6F8XL65</accession>
<name>A0A6F8XL65_9ACTN</name>
<dbReference type="Gene3D" id="3.30.365.10">
    <property type="entry name" value="Aldehyde oxidase/xanthine dehydrogenase, molybdopterin binding domain"/>
    <property type="match status" value="4"/>
</dbReference>
<dbReference type="PANTHER" id="PTHR11908">
    <property type="entry name" value="XANTHINE DEHYDROGENASE"/>
    <property type="match status" value="1"/>
</dbReference>
<proteinExistence type="predicted"/>
<dbReference type="GO" id="GO:0005506">
    <property type="term" value="F:iron ion binding"/>
    <property type="evidence" value="ECO:0007669"/>
    <property type="project" value="InterPro"/>
</dbReference>
<dbReference type="InterPro" id="IPR016208">
    <property type="entry name" value="Ald_Oxase/xanthine_DH-like"/>
</dbReference>
<dbReference type="Proteomes" id="UP000502508">
    <property type="component" value="Chromosome"/>
</dbReference>
<dbReference type="GO" id="GO:0016491">
    <property type="term" value="F:oxidoreductase activity"/>
    <property type="evidence" value="ECO:0007669"/>
    <property type="project" value="InterPro"/>
</dbReference>
<dbReference type="AlphaFoldDB" id="A0A6F8XL65"/>
<evidence type="ECO:0000256" key="1">
    <source>
        <dbReference type="ARBA" id="ARBA00022505"/>
    </source>
</evidence>
<sequence length="570" mass="59616">MTLTGTYDLPPRHHNALEPHAAVAMWRDGQVTIHSATQGPSAHALEIAAALGVGPDAVRVVSPHVGGGFGGKAFTWAPTLLAAAAARELDRPVKVVTTREQLFTVTGHRSAVHQRLTLGARADGRLNAVKHDSISEAIVEDPGIRATLHFYATPNLHAGLRITAGMDLPRTTIMRAPGDETGSFALESAMDELAERLGMDPIDLRLANYLTHAHSADPAGRLPYSSKHLDECYRVGARRFGWHRRDPQPRAASDGDWFVGMGMATAVLGAARAEAAIRVHFHADGTASVATSTADLGTGMWTVLAVMGADSLGIPISRVRPAIGDSRLPVGAGNAIYGAIGSAATATVAPAVGAATRDAITALIHHAVTHRRSPLQGLDPGEVRYRHGTLTGGGRTVGFGELLTATRTDNLGATTASGPPATQPHTFASYAAHFCEVRVHRWTGETRMSRLTSAVDAGAIVNRKAARNQIIGGLVFGTGAALLEASHVEPATGRIANANLADYLLHVNADIPDIDVHFLDHPDTAFSAVGARGIGELGTIGAAAAVANAVYNATGTRIRALPITPDKLLQ</sequence>
<dbReference type="RefSeq" id="WP_197937945.1">
    <property type="nucleotide sequence ID" value="NZ_AP022870.1"/>
</dbReference>
<organism evidence="4 5">
    <name type="scientific">Phytohabitans flavus</name>
    <dbReference type="NCBI Taxonomy" id="1076124"/>
    <lineage>
        <taxon>Bacteria</taxon>
        <taxon>Bacillati</taxon>
        <taxon>Actinomycetota</taxon>
        <taxon>Actinomycetes</taxon>
        <taxon>Micromonosporales</taxon>
        <taxon>Micromonosporaceae</taxon>
    </lineage>
</organism>
<dbReference type="Pfam" id="PF02738">
    <property type="entry name" value="MoCoBD_1"/>
    <property type="match status" value="1"/>
</dbReference>
<reference evidence="4 5" key="2">
    <citation type="submission" date="2020-03" db="EMBL/GenBank/DDBJ databases">
        <authorList>
            <person name="Ichikawa N."/>
            <person name="Kimura A."/>
            <person name="Kitahashi Y."/>
            <person name="Uohara A."/>
        </authorList>
    </citation>
    <scope>NUCLEOTIDE SEQUENCE [LARGE SCALE GENOMIC DNA]</scope>
    <source>
        <strain evidence="4 5">NBRC 107702</strain>
    </source>
</reference>
<dbReference type="PANTHER" id="PTHR11908:SF132">
    <property type="entry name" value="ALDEHYDE OXIDASE 1-RELATED"/>
    <property type="match status" value="1"/>
</dbReference>
<feature type="domain" description="Aldehyde oxidase/xanthine dehydrogenase second molybdopterin binding" evidence="3">
    <location>
        <begin position="238"/>
        <end position="512"/>
    </location>
</feature>
<evidence type="ECO:0000259" key="3">
    <source>
        <dbReference type="Pfam" id="PF20256"/>
    </source>
</evidence>
<keyword evidence="5" id="KW-1185">Reference proteome</keyword>
<feature type="domain" description="Aldehyde oxidase/xanthine dehydrogenase first molybdopterin binding" evidence="2">
    <location>
        <begin position="3"/>
        <end position="209"/>
    </location>
</feature>